<dbReference type="Proteomes" id="UP001172457">
    <property type="component" value="Chromosome 1"/>
</dbReference>
<dbReference type="Gene3D" id="3.30.1120.90">
    <property type="entry name" value="Nucleosome assembly protein"/>
    <property type="match status" value="1"/>
</dbReference>
<dbReference type="EMBL" id="JARYMX010000001">
    <property type="protein sequence ID" value="KAJ9568101.1"/>
    <property type="molecule type" value="Genomic_DNA"/>
</dbReference>
<sequence>MTFLDEGTTKVTATTIKWKEGMVGSCYSYNYQHVFFCSNLILVRYFTFIEGPSKWSCHEKNGKKRPHEEDSFFTWFSGAPKKDDIDDIHDSIAELIKEDLWANPLTYFNNDADEEDFGDEDDEEVNDNRNAEFATNVSDGIGICRNWNLPPPFRTLVHDTLLLLMYFRFPYLGELNSTPKLQFLSLNPTMGMLGNWIPIPRVSQGFLSTKKHLRSFM</sequence>
<reference evidence="1" key="1">
    <citation type="submission" date="2023-03" db="EMBL/GenBank/DDBJ databases">
        <title>Chromosome-scale reference genome and RAD-based genetic map of yellow starthistle (Centaurea solstitialis) reveal putative structural variation and QTLs associated with invader traits.</title>
        <authorList>
            <person name="Reatini B."/>
            <person name="Cang F.A."/>
            <person name="Jiang Q."/>
            <person name="Mckibben M.T.W."/>
            <person name="Barker M.S."/>
            <person name="Rieseberg L.H."/>
            <person name="Dlugosch K.M."/>
        </authorList>
    </citation>
    <scope>NUCLEOTIDE SEQUENCE</scope>
    <source>
        <strain evidence="1">CAN-66</strain>
        <tissue evidence="1">Leaf</tissue>
    </source>
</reference>
<gene>
    <name evidence="1" type="ORF">OSB04_004067</name>
</gene>
<dbReference type="SUPFAM" id="SSF143113">
    <property type="entry name" value="NAP-like"/>
    <property type="match status" value="1"/>
</dbReference>
<dbReference type="AlphaFoldDB" id="A0AA38WVV3"/>
<proteinExistence type="predicted"/>
<comment type="caution">
    <text evidence="1">The sequence shown here is derived from an EMBL/GenBank/DDBJ whole genome shotgun (WGS) entry which is preliminary data.</text>
</comment>
<accession>A0AA38WVV3</accession>
<name>A0AA38WVV3_9ASTR</name>
<evidence type="ECO:0000313" key="2">
    <source>
        <dbReference type="Proteomes" id="UP001172457"/>
    </source>
</evidence>
<keyword evidence="2" id="KW-1185">Reference proteome</keyword>
<dbReference type="InterPro" id="IPR037231">
    <property type="entry name" value="NAP-like_sf"/>
</dbReference>
<protein>
    <submittedName>
        <fullName evidence="1">Uncharacterized protein</fullName>
    </submittedName>
</protein>
<organism evidence="1 2">
    <name type="scientific">Centaurea solstitialis</name>
    <name type="common">yellow star-thistle</name>
    <dbReference type="NCBI Taxonomy" id="347529"/>
    <lineage>
        <taxon>Eukaryota</taxon>
        <taxon>Viridiplantae</taxon>
        <taxon>Streptophyta</taxon>
        <taxon>Embryophyta</taxon>
        <taxon>Tracheophyta</taxon>
        <taxon>Spermatophyta</taxon>
        <taxon>Magnoliopsida</taxon>
        <taxon>eudicotyledons</taxon>
        <taxon>Gunneridae</taxon>
        <taxon>Pentapetalae</taxon>
        <taxon>asterids</taxon>
        <taxon>campanulids</taxon>
        <taxon>Asterales</taxon>
        <taxon>Asteraceae</taxon>
        <taxon>Carduoideae</taxon>
        <taxon>Cardueae</taxon>
        <taxon>Centaureinae</taxon>
        <taxon>Centaurea</taxon>
    </lineage>
</organism>
<evidence type="ECO:0000313" key="1">
    <source>
        <dbReference type="EMBL" id="KAJ9568101.1"/>
    </source>
</evidence>